<organism evidence="4 5">
    <name type="scientific">Primorskyibacter sedentarius</name>
    <dbReference type="NCBI Taxonomy" id="745311"/>
    <lineage>
        <taxon>Bacteria</taxon>
        <taxon>Pseudomonadati</taxon>
        <taxon>Pseudomonadota</taxon>
        <taxon>Alphaproteobacteria</taxon>
        <taxon>Rhodobacterales</taxon>
        <taxon>Roseobacteraceae</taxon>
        <taxon>Primorskyibacter</taxon>
    </lineage>
</organism>
<dbReference type="Pfam" id="PF13614">
    <property type="entry name" value="AAA_31"/>
    <property type="match status" value="1"/>
</dbReference>
<dbReference type="FunFam" id="3.40.50.300:FF:000285">
    <property type="entry name" value="Sporulation initiation inhibitor Soj"/>
    <property type="match status" value="1"/>
</dbReference>
<protein>
    <recommendedName>
        <fullName evidence="2">Chromosome partitioning protein ParA</fullName>
    </recommendedName>
</protein>
<evidence type="ECO:0000313" key="4">
    <source>
        <dbReference type="EMBL" id="TCS66372.1"/>
    </source>
</evidence>
<dbReference type="Gene3D" id="3.40.50.300">
    <property type="entry name" value="P-loop containing nucleotide triphosphate hydrolases"/>
    <property type="match status" value="1"/>
</dbReference>
<comment type="function">
    <text evidence="1">Involved in chromosome partition. Localize to both poles of the predivisional cell following completion of DNA replication.</text>
</comment>
<sequence length="269" mass="29025">MSDPTRPVGPKIIAVANQKGGVGKTTTTINLGAALAELGCRVLVVDLDPQGNASTGLGIEPSERDLTTYELLLDDVALDSVVKATAVDGLMIIPATVDLSSADIELISNEKRSFLLHDALRQRAIDEFNLDFILIDCPPSLNLLTVNAMVASHSILVPLQSEFYALEGLSQLMLTIREVRQSANPDLRIEGVVMTMYDARNNLSQQVENDARDNLGELVFEAVIPRNVRVSEAPSYALPVLQYDGSSKGAAAYRNLARELLLKNAQLAA</sequence>
<reference evidence="4 5" key="1">
    <citation type="submission" date="2019-03" db="EMBL/GenBank/DDBJ databases">
        <title>Genomic Encyclopedia of Type Strains, Phase IV (KMG-IV): sequencing the most valuable type-strain genomes for metagenomic binning, comparative biology and taxonomic classification.</title>
        <authorList>
            <person name="Goeker M."/>
        </authorList>
    </citation>
    <scope>NUCLEOTIDE SEQUENCE [LARGE SCALE GENOMIC DNA]</scope>
    <source>
        <strain evidence="4 5">DSM 104836</strain>
    </source>
</reference>
<evidence type="ECO:0000256" key="1">
    <source>
        <dbReference type="ARBA" id="ARBA00057242"/>
    </source>
</evidence>
<dbReference type="PANTHER" id="PTHR13696:SF52">
    <property type="entry name" value="PARA FAMILY PROTEIN CT_582"/>
    <property type="match status" value="1"/>
</dbReference>
<name>A0A4R3JJN9_9RHOB</name>
<dbReference type="RefSeq" id="WP_132242389.1">
    <property type="nucleotide sequence ID" value="NZ_CBDUOC010000061.1"/>
</dbReference>
<accession>A0A4R3JJN9</accession>
<comment type="caution">
    <text evidence="4">The sequence shown here is derived from an EMBL/GenBank/DDBJ whole genome shotgun (WGS) entry which is preliminary data.</text>
</comment>
<proteinExistence type="predicted"/>
<dbReference type="InterPro" id="IPR050678">
    <property type="entry name" value="DNA_Partitioning_ATPase"/>
</dbReference>
<evidence type="ECO:0000259" key="3">
    <source>
        <dbReference type="Pfam" id="PF13614"/>
    </source>
</evidence>
<dbReference type="AlphaFoldDB" id="A0A4R3JJN9"/>
<evidence type="ECO:0000256" key="2">
    <source>
        <dbReference type="ARBA" id="ARBA00074747"/>
    </source>
</evidence>
<keyword evidence="5" id="KW-1185">Reference proteome</keyword>
<evidence type="ECO:0000313" key="5">
    <source>
        <dbReference type="Proteomes" id="UP000295696"/>
    </source>
</evidence>
<dbReference type="InterPro" id="IPR025669">
    <property type="entry name" value="AAA_dom"/>
</dbReference>
<dbReference type="Proteomes" id="UP000295696">
    <property type="component" value="Unassembled WGS sequence"/>
</dbReference>
<dbReference type="EMBL" id="SLZU01000002">
    <property type="protein sequence ID" value="TCS66372.1"/>
    <property type="molecule type" value="Genomic_DNA"/>
</dbReference>
<gene>
    <name evidence="4" type="ORF">EDD52_102189</name>
</gene>
<dbReference type="SUPFAM" id="SSF52540">
    <property type="entry name" value="P-loop containing nucleoside triphosphate hydrolases"/>
    <property type="match status" value="1"/>
</dbReference>
<feature type="domain" description="AAA" evidence="3">
    <location>
        <begin position="11"/>
        <end position="189"/>
    </location>
</feature>
<dbReference type="InterPro" id="IPR027417">
    <property type="entry name" value="P-loop_NTPase"/>
</dbReference>
<dbReference type="OrthoDB" id="9815116at2"/>
<dbReference type="PANTHER" id="PTHR13696">
    <property type="entry name" value="P-LOOP CONTAINING NUCLEOSIDE TRIPHOSPHATE HYDROLASE"/>
    <property type="match status" value="1"/>
</dbReference>
<dbReference type="CDD" id="cd02042">
    <property type="entry name" value="ParAB_family"/>
    <property type="match status" value="1"/>
</dbReference>